<evidence type="ECO:0000313" key="5">
    <source>
        <dbReference type="Ensembl" id="ENSAOCP00000010662.2"/>
    </source>
</evidence>
<organism evidence="5 6">
    <name type="scientific">Amphiprion ocellaris</name>
    <name type="common">Clown anemonefish</name>
    <dbReference type="NCBI Taxonomy" id="80972"/>
    <lineage>
        <taxon>Eukaryota</taxon>
        <taxon>Metazoa</taxon>
        <taxon>Chordata</taxon>
        <taxon>Craniata</taxon>
        <taxon>Vertebrata</taxon>
        <taxon>Euteleostomi</taxon>
        <taxon>Actinopterygii</taxon>
        <taxon>Neopterygii</taxon>
        <taxon>Teleostei</taxon>
        <taxon>Neoteleostei</taxon>
        <taxon>Acanthomorphata</taxon>
        <taxon>Ovalentaria</taxon>
        <taxon>Pomacentridae</taxon>
        <taxon>Amphiprion</taxon>
    </lineage>
</organism>
<keyword evidence="3" id="KW-1133">Transmembrane helix</keyword>
<dbReference type="Proteomes" id="UP001501940">
    <property type="component" value="Chromosome 1"/>
</dbReference>
<dbReference type="PANTHER" id="PTHR23412">
    <property type="entry name" value="STEREOCILIN RELATED"/>
    <property type="match status" value="1"/>
</dbReference>
<dbReference type="GO" id="GO:0009986">
    <property type="term" value="C:cell surface"/>
    <property type="evidence" value="ECO:0007669"/>
    <property type="project" value="TreeGrafter"/>
</dbReference>
<evidence type="ECO:0000259" key="4">
    <source>
        <dbReference type="Pfam" id="PF21058"/>
    </source>
</evidence>
<keyword evidence="1" id="KW-0732">Signal</keyword>
<dbReference type="GeneTree" id="ENSGT00950000182957"/>
<feature type="domain" description="Stereocilin LRR" evidence="4">
    <location>
        <begin position="1"/>
        <end position="238"/>
    </location>
</feature>
<sequence>MTFAQRQAFGLWYSKIMPPSEITRGHQSLIRDTGNLIAYLPFQNFQHLSAAQLLDGLDVLQRNTLTPLKQEFIARSLIGTYRNLTAQDFARLGNIACLAEPEDLLLYKNTEAFSVIRDSVINCTHQGLRLPSHLLSNLLLNSTEFRTPSTLSTERLTELAPVLPALGVTFLQSLTTSQLLDVLPVLNSVSFSSAQASIIVDQLSSSGRLNPAQLQQLGSLTVGVKTEHLLSLTSDRLLSSLRAVAHHTPVLCPPHKQGLRPAQANAIATKLWGFPEVVNWNNVEPLLDCTPLLSVMPRIRVLVNNEKLSSTSTKAWNTQQAEAIFKEMLDKNPNLSKQDFLRLGTLGKGVSCKFLQKQFKDDPSPSSVRDFLAFLRQQPGLLHTSLKKCIIEELYKFEFFSELLEDFGAELALSMPVSTIKKFPTEMMDILRKMIIEDSDHFLLLSRAKQQLLVDKIVQRMGMYTGVFTEEEFRSLGIMAPFVVDEVFIQVDRNFFIENLDFLKELCYSSSKMTIVARILEEPALFGPVTNWNQTTLSQVDRFLFFLPESKLQEISQALMTVGRIEKLFMSQRQWESGDVGIHCLNENETEKMFEKKRFVLQFFLGFLKMRPNSPAPMVPTCEILHTTAPSAWTPSSLMNMPSSAFSSCLELMGQDLFLASYQRREVLRRVKEIHGPVSSFSQSLIFQLGVVVTEMSLEELGALRLTERRSIATMGAVSSWNSRQLPVLFSNVLNSTRQSPSQLDSSTLVAMGYIVCGATTAEIKSFNDVEFSKAVLWLGRLRLSCSEEQLMALVQLLTHSLAFGDMSSWGTDVFIEIGVLAAALPDMAMSALVKEQIEGISPLAISMIPPQKLAVTFDSTKISMLSYDQAVAVTDEQLTGLSSVQRTALALVLTPWEDRPVNFRGRLLGLAPSHGPGCLILVLLMLLTVLLCHDT</sequence>
<protein>
    <recommendedName>
        <fullName evidence="4">Stereocilin LRR domain-containing protein</fullName>
    </recommendedName>
</protein>
<dbReference type="Pfam" id="PF21058">
    <property type="entry name" value="Stereocilin"/>
    <property type="match status" value="1"/>
</dbReference>
<name>A0A3Q1B8W2_AMPOC</name>
<keyword evidence="2" id="KW-0325">Glycoprotein</keyword>
<dbReference type="InterPro" id="IPR048992">
    <property type="entry name" value="Stereocilin_LRR"/>
</dbReference>
<evidence type="ECO:0000256" key="1">
    <source>
        <dbReference type="ARBA" id="ARBA00022729"/>
    </source>
</evidence>
<dbReference type="Ensembl" id="ENSAOCT00000017796.2">
    <property type="protein sequence ID" value="ENSAOCP00000010662.2"/>
    <property type="gene ID" value="ENSAOCG00000014964.2"/>
</dbReference>
<dbReference type="PANTHER" id="PTHR23412:SF19">
    <property type="entry name" value="STEREOCILIN 1"/>
    <property type="match status" value="1"/>
</dbReference>
<evidence type="ECO:0000256" key="2">
    <source>
        <dbReference type="ARBA" id="ARBA00023180"/>
    </source>
</evidence>
<keyword evidence="3" id="KW-0472">Membrane</keyword>
<keyword evidence="3" id="KW-0812">Transmembrane</keyword>
<feature type="transmembrane region" description="Helical" evidence="3">
    <location>
        <begin position="915"/>
        <end position="933"/>
    </location>
</feature>
<dbReference type="AlphaFoldDB" id="A0A3Q1B8W2"/>
<dbReference type="OMA" id="VINCTHQ"/>
<reference evidence="5 6" key="1">
    <citation type="submission" date="2022-01" db="EMBL/GenBank/DDBJ databases">
        <title>A chromosome-scale genome assembly of the false clownfish, Amphiprion ocellaris.</title>
        <authorList>
            <person name="Ryu T."/>
        </authorList>
    </citation>
    <scope>NUCLEOTIDE SEQUENCE [LARGE SCALE GENOMIC DNA]</scope>
</reference>
<dbReference type="InterPro" id="IPR026664">
    <property type="entry name" value="Stereocilin-rel"/>
</dbReference>
<dbReference type="STRING" id="80972.ENSAOCP00000010662"/>
<reference evidence="5" key="3">
    <citation type="submission" date="2025-09" db="UniProtKB">
        <authorList>
            <consortium name="Ensembl"/>
        </authorList>
    </citation>
    <scope>IDENTIFICATION</scope>
</reference>
<proteinExistence type="predicted"/>
<evidence type="ECO:0000313" key="6">
    <source>
        <dbReference type="Proteomes" id="UP001501940"/>
    </source>
</evidence>
<keyword evidence="6" id="KW-1185">Reference proteome</keyword>
<dbReference type="GO" id="GO:0007160">
    <property type="term" value="P:cell-matrix adhesion"/>
    <property type="evidence" value="ECO:0007669"/>
    <property type="project" value="TreeGrafter"/>
</dbReference>
<reference evidence="5" key="2">
    <citation type="submission" date="2025-08" db="UniProtKB">
        <authorList>
            <consortium name="Ensembl"/>
        </authorList>
    </citation>
    <scope>IDENTIFICATION</scope>
</reference>
<accession>A0A3Q1B8W2</accession>
<evidence type="ECO:0000256" key="3">
    <source>
        <dbReference type="SAM" id="Phobius"/>
    </source>
</evidence>